<organism evidence="3 4">
    <name type="scientific">Leeuwenhoekiella aequorea</name>
    <dbReference type="NCBI Taxonomy" id="283736"/>
    <lineage>
        <taxon>Bacteria</taxon>
        <taxon>Pseudomonadati</taxon>
        <taxon>Bacteroidota</taxon>
        <taxon>Flavobacteriia</taxon>
        <taxon>Flavobacteriales</taxon>
        <taxon>Flavobacteriaceae</taxon>
        <taxon>Leeuwenhoekiella</taxon>
    </lineage>
</organism>
<feature type="domain" description="Glycosyltransferase subfamily 4-like N-terminal" evidence="2">
    <location>
        <begin position="20"/>
        <end position="181"/>
    </location>
</feature>
<reference evidence="3 4" key="1">
    <citation type="submission" date="2018-07" db="EMBL/GenBank/DDBJ databases">
        <title>Leeuwenhoekiella genomics.</title>
        <authorList>
            <person name="Tahon G."/>
            <person name="Willems A."/>
        </authorList>
    </citation>
    <scope>NUCLEOTIDE SEQUENCE [LARGE SCALE GENOMIC DNA]</scope>
    <source>
        <strain evidence="3 4">LMG 22550</strain>
    </source>
</reference>
<comment type="caution">
    <text evidence="3">The sequence shown here is derived from an EMBL/GenBank/DDBJ whole genome shotgun (WGS) entry which is preliminary data.</text>
</comment>
<dbReference type="GO" id="GO:0016757">
    <property type="term" value="F:glycosyltransferase activity"/>
    <property type="evidence" value="ECO:0007669"/>
    <property type="project" value="InterPro"/>
</dbReference>
<dbReference type="Proteomes" id="UP000289238">
    <property type="component" value="Unassembled WGS sequence"/>
</dbReference>
<dbReference type="CDD" id="cd03801">
    <property type="entry name" value="GT4_PimA-like"/>
    <property type="match status" value="1"/>
</dbReference>
<evidence type="ECO:0000259" key="1">
    <source>
        <dbReference type="Pfam" id="PF00534"/>
    </source>
</evidence>
<dbReference type="InterPro" id="IPR001296">
    <property type="entry name" value="Glyco_trans_1"/>
</dbReference>
<proteinExistence type="predicted"/>
<dbReference type="AlphaFoldDB" id="A0A4Q0PDM7"/>
<feature type="domain" description="Glycosyl transferase family 1" evidence="1">
    <location>
        <begin position="187"/>
        <end position="354"/>
    </location>
</feature>
<dbReference type="Gene3D" id="3.40.50.2000">
    <property type="entry name" value="Glycogen Phosphorylase B"/>
    <property type="match status" value="2"/>
</dbReference>
<dbReference type="PANTHER" id="PTHR12526:SF638">
    <property type="entry name" value="SPORE COAT PROTEIN SA"/>
    <property type="match status" value="1"/>
</dbReference>
<dbReference type="PANTHER" id="PTHR12526">
    <property type="entry name" value="GLYCOSYLTRANSFERASE"/>
    <property type="match status" value="1"/>
</dbReference>
<keyword evidence="3" id="KW-0808">Transferase</keyword>
<dbReference type="SUPFAM" id="SSF53756">
    <property type="entry name" value="UDP-Glycosyltransferase/glycogen phosphorylase"/>
    <property type="match status" value="1"/>
</dbReference>
<accession>A0A4Q0PDM7</accession>
<sequence>MHVAFLTPEYPHPELKGSAGLGTSIKNLAAGLIAKEIQVTVFVYDQQKDVVFNHHGITIHSIAKRKFKLGGWYLYRNFLQRYVNKFITQNGIHVLEAPDWTGITAFMSFKCPLIIRLHGSDGYFCNLENRPQKTKNRLFEESALRRADYILSVSQFCADLTDKIFNLKRDIKVIPNGVDTAAFTPEKESEVDFQLLYFGSIIRKKGVLELAKIMNLVFKNEPKTHLVLAGADVKDIFTQRSTQDLFLEEVEPQFHKLIFFKGGLLYNEIKAEIAKASVVVLPSFAEALPMTWLEAMAMQKALVTSNIGWAKEVMIDEQTGFTVDPKNHEKYAHRILELLSNSALREKMGAAARRHVDSKFALEHVVDQNILFYKKVIAD</sequence>
<dbReference type="Pfam" id="PF00534">
    <property type="entry name" value="Glycos_transf_1"/>
    <property type="match status" value="1"/>
</dbReference>
<dbReference type="EMBL" id="QOVM01000001">
    <property type="protein sequence ID" value="RXG24915.1"/>
    <property type="molecule type" value="Genomic_DNA"/>
</dbReference>
<evidence type="ECO:0000259" key="2">
    <source>
        <dbReference type="Pfam" id="PF13439"/>
    </source>
</evidence>
<name>A0A4Q0PDM7_9FLAO</name>
<dbReference type="RefSeq" id="WP_128756624.1">
    <property type="nucleotide sequence ID" value="NZ_QOVM01000001.1"/>
</dbReference>
<evidence type="ECO:0000313" key="4">
    <source>
        <dbReference type="Proteomes" id="UP000289238"/>
    </source>
</evidence>
<dbReference type="OrthoDB" id="502646at2"/>
<dbReference type="InterPro" id="IPR028098">
    <property type="entry name" value="Glyco_trans_4-like_N"/>
</dbReference>
<gene>
    <name evidence="3" type="ORF">DSM00_711</name>
</gene>
<evidence type="ECO:0000313" key="3">
    <source>
        <dbReference type="EMBL" id="RXG24915.1"/>
    </source>
</evidence>
<keyword evidence="4" id="KW-1185">Reference proteome</keyword>
<dbReference type="Pfam" id="PF13439">
    <property type="entry name" value="Glyco_transf_4"/>
    <property type="match status" value="1"/>
</dbReference>
<protein>
    <submittedName>
        <fullName evidence="3">Glycosyltransferase involved in cell wall biosynthesis</fullName>
    </submittedName>
</protein>